<gene>
    <name evidence="1" type="ORF">HPP92_017221</name>
</gene>
<dbReference type="EMBL" id="JADCNM010000009">
    <property type="protein sequence ID" value="KAG0467893.1"/>
    <property type="molecule type" value="Genomic_DNA"/>
</dbReference>
<reference evidence="1 2" key="1">
    <citation type="journal article" date="2020" name="Nat. Food">
        <title>A phased Vanilla planifolia genome enables genetic improvement of flavour and production.</title>
        <authorList>
            <person name="Hasing T."/>
            <person name="Tang H."/>
            <person name="Brym M."/>
            <person name="Khazi F."/>
            <person name="Huang T."/>
            <person name="Chambers A.H."/>
        </authorList>
    </citation>
    <scope>NUCLEOTIDE SEQUENCE [LARGE SCALE GENOMIC DNA]</scope>
    <source>
        <tissue evidence="1">Leaf</tissue>
    </source>
</reference>
<dbReference type="Proteomes" id="UP000639772">
    <property type="component" value="Chromosome 9"/>
</dbReference>
<accession>A0A835QAQ9</accession>
<comment type="caution">
    <text evidence="1">The sequence shown here is derived from an EMBL/GenBank/DDBJ whole genome shotgun (WGS) entry which is preliminary data.</text>
</comment>
<sequence length="70" mass="8413">MSRRGFDVDLLAFVHRRVNVGKNLPRSDYSRRRRSKSLTQTMRIHGEMFFNESIKYLNVIKIFGKYFQVT</sequence>
<evidence type="ECO:0000313" key="1">
    <source>
        <dbReference type="EMBL" id="KAG0467893.1"/>
    </source>
</evidence>
<name>A0A835QAQ9_VANPL</name>
<evidence type="ECO:0000313" key="2">
    <source>
        <dbReference type="Proteomes" id="UP000639772"/>
    </source>
</evidence>
<protein>
    <submittedName>
        <fullName evidence="1">Uncharacterized protein</fullName>
    </submittedName>
</protein>
<proteinExistence type="predicted"/>
<organism evidence="1 2">
    <name type="scientific">Vanilla planifolia</name>
    <name type="common">Vanilla</name>
    <dbReference type="NCBI Taxonomy" id="51239"/>
    <lineage>
        <taxon>Eukaryota</taxon>
        <taxon>Viridiplantae</taxon>
        <taxon>Streptophyta</taxon>
        <taxon>Embryophyta</taxon>
        <taxon>Tracheophyta</taxon>
        <taxon>Spermatophyta</taxon>
        <taxon>Magnoliopsida</taxon>
        <taxon>Liliopsida</taxon>
        <taxon>Asparagales</taxon>
        <taxon>Orchidaceae</taxon>
        <taxon>Vanilloideae</taxon>
        <taxon>Vanilleae</taxon>
        <taxon>Vanilla</taxon>
    </lineage>
</organism>
<dbReference type="AlphaFoldDB" id="A0A835QAQ9"/>